<evidence type="ECO:0000256" key="1">
    <source>
        <dbReference type="ARBA" id="ARBA00004496"/>
    </source>
</evidence>
<feature type="compositionally biased region" description="Low complexity" evidence="7">
    <location>
        <begin position="203"/>
        <end position="213"/>
    </location>
</feature>
<evidence type="ECO:0000313" key="9">
    <source>
        <dbReference type="Proteomes" id="UP000006757"/>
    </source>
</evidence>
<feature type="region of interest" description="Disordered" evidence="7">
    <location>
        <begin position="288"/>
        <end position="327"/>
    </location>
</feature>
<keyword evidence="5 6" id="KW-0802">TPR repeat</keyword>
<feature type="compositionally biased region" description="Basic and acidic residues" evidence="7">
    <location>
        <begin position="301"/>
        <end position="327"/>
    </location>
</feature>
<dbReference type="GO" id="GO:0005778">
    <property type="term" value="C:peroxisomal membrane"/>
    <property type="evidence" value="ECO:0007669"/>
    <property type="project" value="TreeGrafter"/>
</dbReference>
<feature type="region of interest" description="Disordered" evidence="7">
    <location>
        <begin position="164"/>
        <end position="228"/>
    </location>
</feature>
<dbReference type="Proteomes" id="UP000006757">
    <property type="component" value="Unassembled WGS sequence"/>
</dbReference>
<name>K1WU22_TRIAC</name>
<feature type="compositionally biased region" description="Low complexity" evidence="7">
    <location>
        <begin position="123"/>
        <end position="135"/>
    </location>
</feature>
<comment type="subcellular location">
    <subcellularLocation>
        <location evidence="1">Cytoplasm</location>
    </subcellularLocation>
</comment>
<keyword evidence="9" id="KW-1185">Reference proteome</keyword>
<keyword evidence="4" id="KW-0677">Repeat</keyword>
<dbReference type="InterPro" id="IPR024111">
    <property type="entry name" value="PEX5/PEX5L"/>
</dbReference>
<reference evidence="8 9" key="1">
    <citation type="journal article" date="2012" name="Eukaryot. Cell">
        <title>Genome sequence of the Trichosporon asahii environmental strain CBS 8904.</title>
        <authorList>
            <person name="Yang R.Y."/>
            <person name="Li H.T."/>
            <person name="Zhu H."/>
            <person name="Zhou G.P."/>
            <person name="Wang M."/>
            <person name="Wang L."/>
        </authorList>
    </citation>
    <scope>NUCLEOTIDE SEQUENCE [LARGE SCALE GENOMIC DNA]</scope>
    <source>
        <strain evidence="8 9">CBS 8904</strain>
    </source>
</reference>
<dbReference type="SMART" id="SM00028">
    <property type="entry name" value="TPR"/>
    <property type="match status" value="4"/>
</dbReference>
<dbReference type="Gene3D" id="1.25.40.10">
    <property type="entry name" value="Tetratricopeptide repeat domain"/>
    <property type="match status" value="1"/>
</dbReference>
<keyword evidence="3" id="KW-0963">Cytoplasm</keyword>
<dbReference type="PROSITE" id="PS50005">
    <property type="entry name" value="TPR"/>
    <property type="match status" value="3"/>
</dbReference>
<sequence>MSGLLNGADCSVNSNPLNNVLKREGVDNSVFRWNSGSCDVTPGCPVMSEKLSRVQLDWTWEHSSERRDQMWAAEPCHHRHRHGNSATTSDYAPGFTLRSLVVGNTFQATLGRVSKANKQDRVSGAPGSSSQAGAAFRQQHAPAAPGQVQQVPHPFNLSHLSAALSQPGPVQTPVVPQMAPHQAHHNMQADWERFQAQSQRGSPQPQLAPAPAQSGWASDFSQGKGKAREMPQHMEPMMHQPQMMPPNPFGGMGMMQQYQPRLSPMYQQAPPVAADHAKMEAAFEAALADARAQAVPQQAEPETKEEQKTEEAKTEEPKAEEDKPFKGDLEAVWESLKPEAERQNKLAEWESEFSQFVNGENDDFDVLQRELERDDLGQTPLDDQMEFGTGRWMDETMNENGLPAQVNYVFTTPNRFDSYAPLAAWHEANLLLSNGGSLHDCALLIETFLRRATDNDLKAVNVSRAHAWAVLGRTHAENEMEDRALQAFDEGRRALENDPKANQVAGELFTNLAISYVNESLDLAALTTLHQLLAQLHPAHAGSAPSRSEFVSDNNPWAVHQRMTKQYLDLAREQYANQGVVDPDVQVGLGTLYYMQGEFGEARSCWTAALNERPDQANKQDYLLWNRLGATLANGGDPEQAVDAYRRALEIKPTFTRAIANLGVACLNIGVYREAAEHFLAALALQPGNGGTAAPEAYSLWATLRRALVALEKPELADQARPGTDLSVFRNAGFDF</sequence>
<dbReference type="FunCoup" id="K1WU22">
    <property type="interactions" value="67"/>
</dbReference>
<dbReference type="EMBL" id="AMBO01000225">
    <property type="protein sequence ID" value="EKD04399.1"/>
    <property type="molecule type" value="Genomic_DNA"/>
</dbReference>
<dbReference type="InParanoid" id="K1WU22"/>
<dbReference type="eggNOG" id="KOG1125">
    <property type="taxonomic scope" value="Eukaryota"/>
</dbReference>
<evidence type="ECO:0000256" key="3">
    <source>
        <dbReference type="ARBA" id="ARBA00022490"/>
    </source>
</evidence>
<dbReference type="PANTHER" id="PTHR10130">
    <property type="entry name" value="PEROXISOMAL TARGETING SIGNAL 1 RECEPTOR PEX5"/>
    <property type="match status" value="1"/>
</dbReference>
<feature type="compositionally biased region" description="Low complexity" evidence="7">
    <location>
        <begin position="166"/>
        <end position="177"/>
    </location>
</feature>
<dbReference type="AlphaFoldDB" id="K1WU22"/>
<evidence type="ECO:0000256" key="6">
    <source>
        <dbReference type="PROSITE-ProRule" id="PRU00339"/>
    </source>
</evidence>
<dbReference type="HOGENOM" id="CLU_013516_3_1_1"/>
<feature type="compositionally biased region" description="Low complexity" evidence="7">
    <location>
        <begin position="288"/>
        <end position="300"/>
    </location>
</feature>
<feature type="repeat" description="TPR" evidence="6">
    <location>
        <begin position="656"/>
        <end position="689"/>
    </location>
</feature>
<dbReference type="OrthoDB" id="10006023at2759"/>
<comment type="caution">
    <text evidence="8">The sequence shown here is derived from an EMBL/GenBank/DDBJ whole genome shotgun (WGS) entry which is preliminary data.</text>
</comment>
<dbReference type="InterPro" id="IPR011990">
    <property type="entry name" value="TPR-like_helical_dom_sf"/>
</dbReference>
<comment type="similarity">
    <text evidence="2">Belongs to the peroxisomal targeting signal receptor family.</text>
</comment>
<organism evidence="8 9">
    <name type="scientific">Trichosporon asahii var. asahii (strain CBS 8904)</name>
    <name type="common">Yeast</name>
    <dbReference type="NCBI Taxonomy" id="1220162"/>
    <lineage>
        <taxon>Eukaryota</taxon>
        <taxon>Fungi</taxon>
        <taxon>Dikarya</taxon>
        <taxon>Basidiomycota</taxon>
        <taxon>Agaricomycotina</taxon>
        <taxon>Tremellomycetes</taxon>
        <taxon>Trichosporonales</taxon>
        <taxon>Trichosporonaceae</taxon>
        <taxon>Trichosporon</taxon>
    </lineage>
</organism>
<dbReference type="SUPFAM" id="SSF48452">
    <property type="entry name" value="TPR-like"/>
    <property type="match status" value="1"/>
</dbReference>
<evidence type="ECO:0000256" key="7">
    <source>
        <dbReference type="SAM" id="MobiDB-lite"/>
    </source>
</evidence>
<dbReference type="GO" id="GO:0005829">
    <property type="term" value="C:cytosol"/>
    <property type="evidence" value="ECO:0007669"/>
    <property type="project" value="TreeGrafter"/>
</dbReference>
<proteinExistence type="inferred from homology"/>
<feature type="repeat" description="TPR" evidence="6">
    <location>
        <begin position="583"/>
        <end position="616"/>
    </location>
</feature>
<dbReference type="GO" id="GO:0016560">
    <property type="term" value="P:protein import into peroxisome matrix, docking"/>
    <property type="evidence" value="ECO:0007669"/>
    <property type="project" value="TreeGrafter"/>
</dbReference>
<dbReference type="STRING" id="1220162.K1WU22"/>
<evidence type="ECO:0000313" key="8">
    <source>
        <dbReference type="EMBL" id="EKD04399.1"/>
    </source>
</evidence>
<protein>
    <submittedName>
        <fullName evidence="8">Peroxisome targeting signal receptor</fullName>
    </submittedName>
</protein>
<feature type="repeat" description="TPR" evidence="6">
    <location>
        <begin position="622"/>
        <end position="655"/>
    </location>
</feature>
<evidence type="ECO:0000256" key="4">
    <source>
        <dbReference type="ARBA" id="ARBA00022737"/>
    </source>
</evidence>
<dbReference type="OMA" id="HPFNLSH"/>
<evidence type="ECO:0000256" key="2">
    <source>
        <dbReference type="ARBA" id="ARBA00005348"/>
    </source>
</evidence>
<dbReference type="Pfam" id="PF00515">
    <property type="entry name" value="TPR_1"/>
    <property type="match status" value="1"/>
</dbReference>
<accession>K1WU22</accession>
<evidence type="ECO:0000256" key="5">
    <source>
        <dbReference type="ARBA" id="ARBA00022803"/>
    </source>
</evidence>
<dbReference type="InterPro" id="IPR019734">
    <property type="entry name" value="TPR_rpt"/>
</dbReference>
<gene>
    <name evidence="8" type="ORF">A1Q2_01283</name>
</gene>
<keyword evidence="8" id="KW-0675">Receptor</keyword>
<dbReference type="GO" id="GO:0005052">
    <property type="term" value="F:peroxisome matrix targeting signal-1 binding"/>
    <property type="evidence" value="ECO:0007669"/>
    <property type="project" value="TreeGrafter"/>
</dbReference>
<dbReference type="PANTHER" id="PTHR10130:SF9">
    <property type="entry name" value="PEROXISOMAL TARGETING SIGNAL RECEPTOR"/>
    <property type="match status" value="1"/>
</dbReference>
<feature type="region of interest" description="Disordered" evidence="7">
    <location>
        <begin position="114"/>
        <end position="151"/>
    </location>
</feature>